<dbReference type="Proteomes" id="UP000665043">
    <property type="component" value="Chromosome"/>
</dbReference>
<dbReference type="SUPFAM" id="SSF54403">
    <property type="entry name" value="Cystatin/monellin"/>
    <property type="match status" value="2"/>
</dbReference>
<accession>A0ABX7VZ05</accession>
<evidence type="ECO:0000256" key="1">
    <source>
        <dbReference type="SAM" id="Phobius"/>
    </source>
</evidence>
<reference evidence="3 4" key="1">
    <citation type="submission" date="2019-12" db="EMBL/GenBank/DDBJ databases">
        <title>The whole genome sequencing of a strain isolated from a Mars analog, Dalangtan Playa.</title>
        <authorList>
            <person name="Huang T."/>
        </authorList>
    </citation>
    <scope>NUCLEOTIDE SEQUENCE [LARGE SCALE GENOMIC DNA]</scope>
    <source>
        <strain evidence="3 4">DP4-553-S</strain>
    </source>
</reference>
<proteinExistence type="predicted"/>
<organism evidence="3 4">
    <name type="scientific">Sediminibacillus dalangtanensis</name>
    <dbReference type="NCBI Taxonomy" id="2729421"/>
    <lineage>
        <taxon>Bacteria</taxon>
        <taxon>Bacillati</taxon>
        <taxon>Bacillota</taxon>
        <taxon>Bacilli</taxon>
        <taxon>Bacillales</taxon>
        <taxon>Bacillaceae</taxon>
        <taxon>Sediminibacillus</taxon>
    </lineage>
</organism>
<name>A0ABX7VZ05_9BACI</name>
<keyword evidence="1" id="KW-1133">Transmembrane helix</keyword>
<keyword evidence="1" id="KW-0472">Membrane</keyword>
<dbReference type="EMBL" id="CP046956">
    <property type="protein sequence ID" value="QTM99627.1"/>
    <property type="molecule type" value="Genomic_DNA"/>
</dbReference>
<keyword evidence="1" id="KW-0812">Transmembrane</keyword>
<gene>
    <name evidence="3" type="ORF">ERJ70_10150</name>
</gene>
<feature type="domain" description="Cell wall elongation regulator TseB-like" evidence="2">
    <location>
        <begin position="53"/>
        <end position="94"/>
    </location>
</feature>
<evidence type="ECO:0000259" key="2">
    <source>
        <dbReference type="Pfam" id="PF17881"/>
    </source>
</evidence>
<dbReference type="Gene3D" id="3.10.450.40">
    <property type="match status" value="2"/>
</dbReference>
<protein>
    <recommendedName>
        <fullName evidence="2">Cell wall elongation regulator TseB-like domain-containing protein</fullName>
    </recommendedName>
</protein>
<sequence length="175" mass="19971">MMEKLSLPFTVPNWVKWAVVLFIIIFIGALGYSIYLYNSIQQDKEAGFQASADRAVAETDLEKAENVTRYHGNMLYHVVTGTTDDGSEAIAYVPAEQKEGKIVIFRTEDLVSEQSILQAWNNDCSNCELLETNLAIENDQPLLELKYIDDRDRYVLHYYSLTDGSSGDHFRFNRS</sequence>
<evidence type="ECO:0000313" key="4">
    <source>
        <dbReference type="Proteomes" id="UP000665043"/>
    </source>
</evidence>
<dbReference type="InterPro" id="IPR046350">
    <property type="entry name" value="Cystatin_sf"/>
</dbReference>
<dbReference type="InterPro" id="IPR041401">
    <property type="entry name" value="TseB-like_dom"/>
</dbReference>
<keyword evidence="4" id="KW-1185">Reference proteome</keyword>
<dbReference type="RefSeq" id="WP_209369034.1">
    <property type="nucleotide sequence ID" value="NZ_CP046956.1"/>
</dbReference>
<dbReference type="Pfam" id="PF17881">
    <property type="entry name" value="TseB"/>
    <property type="match status" value="1"/>
</dbReference>
<evidence type="ECO:0000313" key="3">
    <source>
        <dbReference type="EMBL" id="QTM99627.1"/>
    </source>
</evidence>
<feature type="transmembrane region" description="Helical" evidence="1">
    <location>
        <begin position="14"/>
        <end position="37"/>
    </location>
</feature>